<keyword evidence="5" id="KW-0804">Transcription</keyword>
<reference evidence="10" key="2">
    <citation type="submission" date="2025-08" db="UniProtKB">
        <authorList>
            <consortium name="RefSeq"/>
        </authorList>
    </citation>
    <scope>IDENTIFICATION</scope>
    <source>
        <tissue evidence="10">Leaf</tissue>
    </source>
</reference>
<dbReference type="PANTHER" id="PTHR31384">
    <property type="entry name" value="AUXIN RESPONSE FACTOR 4-RELATED"/>
    <property type="match status" value="1"/>
</dbReference>
<keyword evidence="9" id="KW-1185">Reference proteome</keyword>
<evidence type="ECO:0000256" key="2">
    <source>
        <dbReference type="ARBA" id="ARBA00007853"/>
    </source>
</evidence>
<dbReference type="SMART" id="SM01019">
    <property type="entry name" value="B3"/>
    <property type="match status" value="1"/>
</dbReference>
<dbReference type="SMR" id="A0A1S3ZJL5"/>
<dbReference type="KEGG" id="nta:107787619"/>
<feature type="domain" description="TF-B3" evidence="8">
    <location>
        <begin position="124"/>
        <end position="226"/>
    </location>
</feature>
<comment type="similarity">
    <text evidence="2">Belongs to the ARF family.</text>
</comment>
<evidence type="ECO:0000259" key="8">
    <source>
        <dbReference type="PROSITE" id="PS50863"/>
    </source>
</evidence>
<name>A0A1S3ZJL5_TOBAC</name>
<evidence type="ECO:0000256" key="1">
    <source>
        <dbReference type="ARBA" id="ARBA00004123"/>
    </source>
</evidence>
<keyword evidence="7" id="KW-0927">Auxin signaling pathway</keyword>
<dbReference type="PROSITE" id="PS50863">
    <property type="entry name" value="B3"/>
    <property type="match status" value="1"/>
</dbReference>
<evidence type="ECO:0000256" key="6">
    <source>
        <dbReference type="ARBA" id="ARBA00023242"/>
    </source>
</evidence>
<sequence>MDGEIGSSHHQQENHVLVEGDYMYKELWKACADPIMDLPKLGERVYYFPMNHMELLKESADQIIPLFDLPTDILCRVINIQLMVEPDTDEVYAHITLLPEENQSDQTTPDAWSPQPLNSQFQSFCKVLTASDTNSNWGLTVRREDAIKCFPPLDITKQKPIQELIAKDLNGSEWQFCHVFRGQPRRHLLTKGWSKFVASKRLVAGDSVIFLRGENGELCVGVRRQAHRRHNIGSSPVSSQTVQGVLAVVSHAFATKRLFSVYYQPRKSRFILSLSKYLEPNREKPSNQDLAQIASNGLSTNQASVDVLDCDVFGDIFLAAHPLFLENTPESNGNCVGVASTVQNFEGWPEPQRESFTTYPQQPIPEPSATISTLQPTDTLQVMCTYSTPRQLPTEGSGFGSEQVSWAGYQVAQQYVPILSRVIMRYPSTISGFKAITGALQSVYLEMLATLVDLLEKSRIGSMDNRNQFQVIKQYLADLKFIGIDISWIETRLAQIDEVLKMEKLIQHQHTLARKIDETQFTLGQLNQELGSVRKELEELTPKVGPSPPSKDCSILEGLL</sequence>
<dbReference type="FunFam" id="2.40.330.10:FF:000001">
    <property type="entry name" value="Auxin response factor"/>
    <property type="match status" value="1"/>
</dbReference>
<accession>A0A1S3ZJL5</accession>
<keyword evidence="3" id="KW-0805">Transcription regulation</keyword>
<proteinExistence type="inferred from homology"/>
<dbReference type="GO" id="GO:0009734">
    <property type="term" value="P:auxin-activated signaling pathway"/>
    <property type="evidence" value="ECO:0007669"/>
    <property type="project" value="UniProtKB-KW"/>
</dbReference>
<dbReference type="InterPro" id="IPR015300">
    <property type="entry name" value="DNA-bd_pseudobarrel_sf"/>
</dbReference>
<dbReference type="Pfam" id="PF05278">
    <property type="entry name" value="PEARLI-4"/>
    <property type="match status" value="1"/>
</dbReference>
<dbReference type="STRING" id="4097.A0A1S3ZJL5"/>
<dbReference type="OrthoDB" id="1271944at2759"/>
<dbReference type="InterPro" id="IPR003340">
    <property type="entry name" value="B3_DNA-bd"/>
</dbReference>
<gene>
    <name evidence="10" type="primary">LOC107787619</name>
</gene>
<keyword evidence="4" id="KW-0238">DNA-binding</keyword>
<evidence type="ECO:0000256" key="4">
    <source>
        <dbReference type="ARBA" id="ARBA00023125"/>
    </source>
</evidence>
<dbReference type="GO" id="GO:0006355">
    <property type="term" value="P:regulation of DNA-templated transcription"/>
    <property type="evidence" value="ECO:0000318"/>
    <property type="project" value="GO_Central"/>
</dbReference>
<dbReference type="Proteomes" id="UP000790787">
    <property type="component" value="Chromosome 11"/>
</dbReference>
<dbReference type="SUPFAM" id="SSF101936">
    <property type="entry name" value="DNA-binding pseudobarrel domain"/>
    <property type="match status" value="1"/>
</dbReference>
<evidence type="ECO:0000256" key="5">
    <source>
        <dbReference type="ARBA" id="ARBA00023163"/>
    </source>
</evidence>
<dbReference type="GO" id="GO:0009733">
    <property type="term" value="P:response to auxin"/>
    <property type="evidence" value="ECO:0000318"/>
    <property type="project" value="GO_Central"/>
</dbReference>
<dbReference type="GO" id="GO:0005634">
    <property type="term" value="C:nucleus"/>
    <property type="evidence" value="ECO:0000318"/>
    <property type="project" value="GO_Central"/>
</dbReference>
<dbReference type="Pfam" id="PF02362">
    <property type="entry name" value="B3"/>
    <property type="match status" value="1"/>
</dbReference>
<dbReference type="InterPro" id="IPR044835">
    <property type="entry name" value="ARF_plant"/>
</dbReference>
<dbReference type="GeneID" id="107787619"/>
<evidence type="ECO:0000256" key="7">
    <source>
        <dbReference type="ARBA" id="ARBA00023294"/>
    </source>
</evidence>
<evidence type="ECO:0000256" key="3">
    <source>
        <dbReference type="ARBA" id="ARBA00023015"/>
    </source>
</evidence>
<dbReference type="Gene3D" id="2.40.330.10">
    <property type="entry name" value="DNA-binding pseudobarrel domain"/>
    <property type="match status" value="1"/>
</dbReference>
<dbReference type="GO" id="GO:0000976">
    <property type="term" value="F:transcription cis-regulatory region binding"/>
    <property type="evidence" value="ECO:0000318"/>
    <property type="project" value="GO_Central"/>
</dbReference>
<dbReference type="CDD" id="cd10017">
    <property type="entry name" value="B3_DNA"/>
    <property type="match status" value="1"/>
</dbReference>
<dbReference type="PANTHER" id="PTHR31384:SF141">
    <property type="entry name" value="AUXIN RESPONSE FACTOR 1-LIKE ISOFORM X1"/>
    <property type="match status" value="1"/>
</dbReference>
<dbReference type="InterPro" id="IPR007942">
    <property type="entry name" value="PLipase-like"/>
</dbReference>
<evidence type="ECO:0000313" key="9">
    <source>
        <dbReference type="Proteomes" id="UP000790787"/>
    </source>
</evidence>
<reference evidence="9" key="1">
    <citation type="journal article" date="2014" name="Nat. Commun.">
        <title>The tobacco genome sequence and its comparison with those of tomato and potato.</title>
        <authorList>
            <person name="Sierro N."/>
            <person name="Battey J.N."/>
            <person name="Ouadi S."/>
            <person name="Bakaher N."/>
            <person name="Bovet L."/>
            <person name="Willig A."/>
            <person name="Goepfert S."/>
            <person name="Peitsch M.C."/>
            <person name="Ivanov N.V."/>
        </authorList>
    </citation>
    <scope>NUCLEOTIDE SEQUENCE [LARGE SCALE GENOMIC DNA]</scope>
</reference>
<evidence type="ECO:0000313" key="10">
    <source>
        <dbReference type="RefSeq" id="XP_016464700.1"/>
    </source>
</evidence>
<dbReference type="PaxDb" id="4097-A0A1S3ZJL5"/>
<dbReference type="AlphaFoldDB" id="A0A1S3ZJL5"/>
<dbReference type="GO" id="GO:0010150">
    <property type="term" value="P:leaf senescence"/>
    <property type="evidence" value="ECO:0000318"/>
    <property type="project" value="GO_Central"/>
</dbReference>
<protein>
    <submittedName>
        <fullName evidence="10">Auxin response factor 1</fullName>
    </submittedName>
</protein>
<keyword evidence="6" id="KW-0539">Nucleus</keyword>
<organism evidence="9 10">
    <name type="scientific">Nicotiana tabacum</name>
    <name type="common">Common tobacco</name>
    <dbReference type="NCBI Taxonomy" id="4097"/>
    <lineage>
        <taxon>Eukaryota</taxon>
        <taxon>Viridiplantae</taxon>
        <taxon>Streptophyta</taxon>
        <taxon>Embryophyta</taxon>
        <taxon>Tracheophyta</taxon>
        <taxon>Spermatophyta</taxon>
        <taxon>Magnoliopsida</taxon>
        <taxon>eudicotyledons</taxon>
        <taxon>Gunneridae</taxon>
        <taxon>Pentapetalae</taxon>
        <taxon>asterids</taxon>
        <taxon>lamiids</taxon>
        <taxon>Solanales</taxon>
        <taxon>Solanaceae</taxon>
        <taxon>Nicotianoideae</taxon>
        <taxon>Nicotianeae</taxon>
        <taxon>Nicotiana</taxon>
    </lineage>
</organism>
<comment type="subcellular location">
    <subcellularLocation>
        <location evidence="1">Nucleus</location>
    </subcellularLocation>
</comment>
<dbReference type="RefSeq" id="XP_016464700.1">
    <property type="nucleotide sequence ID" value="XM_016609214.2"/>
</dbReference>
<dbReference type="RefSeq" id="XP_016464700.1">
    <property type="nucleotide sequence ID" value="XM_016609214.1"/>
</dbReference>